<dbReference type="EMBL" id="JBAMMX010000001">
    <property type="protein sequence ID" value="KAK6947232.1"/>
    <property type="molecule type" value="Genomic_DNA"/>
</dbReference>
<dbReference type="PANTHER" id="PTHR11349">
    <property type="entry name" value="NUCLEOSIDE DIPHOSPHATE KINASE"/>
    <property type="match status" value="1"/>
</dbReference>
<evidence type="ECO:0000256" key="2">
    <source>
        <dbReference type="ARBA" id="ARBA00000937"/>
    </source>
</evidence>
<evidence type="ECO:0000256" key="8">
    <source>
        <dbReference type="PROSITE-ProRule" id="PRU00706"/>
    </source>
</evidence>
<name>A0AAN8WJC7_9MAGN</name>
<comment type="similarity">
    <text evidence="4 8 9">Belongs to the NDK family.</text>
</comment>
<feature type="domain" description="Nucleoside diphosphate kinase-like" evidence="10">
    <location>
        <begin position="1"/>
        <end position="84"/>
    </location>
</feature>
<gene>
    <name evidence="11" type="ORF">RJ641_000705</name>
</gene>
<dbReference type="SMART" id="SM00562">
    <property type="entry name" value="NDK"/>
    <property type="match status" value="1"/>
</dbReference>
<evidence type="ECO:0000256" key="4">
    <source>
        <dbReference type="ARBA" id="ARBA00008142"/>
    </source>
</evidence>
<evidence type="ECO:0000256" key="3">
    <source>
        <dbReference type="ARBA" id="ARBA00001946"/>
    </source>
</evidence>
<dbReference type="GO" id="GO:0006228">
    <property type="term" value="P:UTP biosynthetic process"/>
    <property type="evidence" value="ECO:0007669"/>
    <property type="project" value="InterPro"/>
</dbReference>
<dbReference type="AlphaFoldDB" id="A0AAN8WJC7"/>
<dbReference type="InterPro" id="IPR034907">
    <property type="entry name" value="NDK-like_dom"/>
</dbReference>
<dbReference type="Gene3D" id="3.30.70.141">
    <property type="entry name" value="Nucleoside diphosphate kinase-like domain"/>
    <property type="match status" value="1"/>
</dbReference>
<dbReference type="GO" id="GO:0006183">
    <property type="term" value="P:GTP biosynthetic process"/>
    <property type="evidence" value="ECO:0007669"/>
    <property type="project" value="InterPro"/>
</dbReference>
<evidence type="ECO:0000313" key="12">
    <source>
        <dbReference type="Proteomes" id="UP001370490"/>
    </source>
</evidence>
<evidence type="ECO:0000313" key="11">
    <source>
        <dbReference type="EMBL" id="KAK6947232.1"/>
    </source>
</evidence>
<evidence type="ECO:0000256" key="1">
    <source>
        <dbReference type="ARBA" id="ARBA00000082"/>
    </source>
</evidence>
<dbReference type="InterPro" id="IPR036850">
    <property type="entry name" value="NDK-like_dom_sf"/>
</dbReference>
<evidence type="ECO:0000256" key="6">
    <source>
        <dbReference type="ARBA" id="ARBA00022679"/>
    </source>
</evidence>
<evidence type="ECO:0000256" key="7">
    <source>
        <dbReference type="ARBA" id="ARBA00022777"/>
    </source>
</evidence>
<dbReference type="SUPFAM" id="SSF54919">
    <property type="entry name" value="Nucleoside diphosphate kinase, NDK"/>
    <property type="match status" value="1"/>
</dbReference>
<protein>
    <recommendedName>
        <fullName evidence="5">nucleoside-diphosphate kinase</fullName>
        <ecNumber evidence="5">2.7.4.6</ecNumber>
    </recommendedName>
</protein>
<dbReference type="GO" id="GO:0004550">
    <property type="term" value="F:nucleoside diphosphate kinase activity"/>
    <property type="evidence" value="ECO:0007669"/>
    <property type="project" value="UniProtKB-EC"/>
</dbReference>
<keyword evidence="7 11" id="KW-0418">Kinase</keyword>
<proteinExistence type="inferred from homology"/>
<comment type="caution">
    <text evidence="11">The sequence shown here is derived from an EMBL/GenBank/DDBJ whole genome shotgun (WGS) entry which is preliminary data.</text>
</comment>
<dbReference type="PROSITE" id="PS51374">
    <property type="entry name" value="NDPK_LIKE"/>
    <property type="match status" value="1"/>
</dbReference>
<dbReference type="GO" id="GO:0006241">
    <property type="term" value="P:CTP biosynthetic process"/>
    <property type="evidence" value="ECO:0007669"/>
    <property type="project" value="InterPro"/>
</dbReference>
<keyword evidence="6" id="KW-0808">Transferase</keyword>
<dbReference type="Pfam" id="PF00334">
    <property type="entry name" value="NDK"/>
    <property type="match status" value="1"/>
</dbReference>
<accession>A0AAN8WJC7</accession>
<comment type="caution">
    <text evidence="8">Lacks conserved residue(s) required for the propagation of feature annotation.</text>
</comment>
<comment type="catalytic activity">
    <reaction evidence="1">
        <text>a 2'-deoxyribonucleoside 5'-diphosphate + ATP = a 2'-deoxyribonucleoside 5'-triphosphate + ADP</text>
        <dbReference type="Rhea" id="RHEA:44640"/>
        <dbReference type="ChEBI" id="CHEBI:30616"/>
        <dbReference type="ChEBI" id="CHEBI:61560"/>
        <dbReference type="ChEBI" id="CHEBI:73316"/>
        <dbReference type="ChEBI" id="CHEBI:456216"/>
        <dbReference type="EC" id="2.7.4.6"/>
    </reaction>
</comment>
<dbReference type="EC" id="2.7.4.6" evidence="5"/>
<dbReference type="PRINTS" id="PR01243">
    <property type="entry name" value="NUCDPKINASE"/>
</dbReference>
<dbReference type="InterPro" id="IPR001564">
    <property type="entry name" value="Nucleoside_diP_kinase"/>
</dbReference>
<evidence type="ECO:0000259" key="10">
    <source>
        <dbReference type="SMART" id="SM00562"/>
    </source>
</evidence>
<evidence type="ECO:0000256" key="9">
    <source>
        <dbReference type="RuleBase" id="RU004011"/>
    </source>
</evidence>
<comment type="catalytic activity">
    <reaction evidence="2">
        <text>a ribonucleoside 5'-diphosphate + ATP = a ribonucleoside 5'-triphosphate + ADP</text>
        <dbReference type="Rhea" id="RHEA:18113"/>
        <dbReference type="ChEBI" id="CHEBI:30616"/>
        <dbReference type="ChEBI" id="CHEBI:57930"/>
        <dbReference type="ChEBI" id="CHEBI:61557"/>
        <dbReference type="ChEBI" id="CHEBI:456216"/>
        <dbReference type="EC" id="2.7.4.6"/>
    </reaction>
</comment>
<comment type="cofactor">
    <cofactor evidence="3">
        <name>Mg(2+)</name>
        <dbReference type="ChEBI" id="CHEBI:18420"/>
    </cofactor>
</comment>
<reference evidence="11 12" key="1">
    <citation type="submission" date="2023-12" db="EMBL/GenBank/DDBJ databases">
        <title>A high-quality genome assembly for Dillenia turbinata (Dilleniales).</title>
        <authorList>
            <person name="Chanderbali A."/>
        </authorList>
    </citation>
    <scope>NUCLEOTIDE SEQUENCE [LARGE SCALE GENOMIC DNA]</scope>
    <source>
        <strain evidence="11">LSX21</strain>
        <tissue evidence="11">Leaf</tissue>
    </source>
</reference>
<keyword evidence="12" id="KW-1185">Reference proteome</keyword>
<sequence>MKLVNVERHFAEQHHADLSAKPFFSGLVEYIISDPVVAMVWDGKGIVTTGRNIIGATNPAKSAPGTIRGDFAVEIGRPAFDVSCILQNHASMCGPLPSLAAEVNVVPPSRLMALIGMAPSRLVFNFWD</sequence>
<dbReference type="Proteomes" id="UP001370490">
    <property type="component" value="Unassembled WGS sequence"/>
</dbReference>
<evidence type="ECO:0000256" key="5">
    <source>
        <dbReference type="ARBA" id="ARBA00012966"/>
    </source>
</evidence>
<organism evidence="11 12">
    <name type="scientific">Dillenia turbinata</name>
    <dbReference type="NCBI Taxonomy" id="194707"/>
    <lineage>
        <taxon>Eukaryota</taxon>
        <taxon>Viridiplantae</taxon>
        <taxon>Streptophyta</taxon>
        <taxon>Embryophyta</taxon>
        <taxon>Tracheophyta</taxon>
        <taxon>Spermatophyta</taxon>
        <taxon>Magnoliopsida</taxon>
        <taxon>eudicotyledons</taxon>
        <taxon>Gunneridae</taxon>
        <taxon>Pentapetalae</taxon>
        <taxon>Dilleniales</taxon>
        <taxon>Dilleniaceae</taxon>
        <taxon>Dillenia</taxon>
    </lineage>
</organism>